<dbReference type="VEuPathDB" id="MicrosporidiaDB:EHP00_1456"/>
<name>A0A1W0E4J3_9MICR</name>
<evidence type="ECO:0000313" key="4">
    <source>
        <dbReference type="EMBL" id="OQS54175.1"/>
    </source>
</evidence>
<feature type="region of interest" description="Disordered" evidence="1">
    <location>
        <begin position="283"/>
        <end position="310"/>
    </location>
</feature>
<dbReference type="EMBL" id="MNPJ01000022">
    <property type="protein sequence ID" value="OQS54175.1"/>
    <property type="molecule type" value="Genomic_DNA"/>
</dbReference>
<keyword evidence="2" id="KW-0812">Transmembrane</keyword>
<keyword evidence="3" id="KW-0732">Signal</keyword>
<keyword evidence="5" id="KW-1185">Reference proteome</keyword>
<evidence type="ECO:0000256" key="1">
    <source>
        <dbReference type="SAM" id="MobiDB-lite"/>
    </source>
</evidence>
<proteinExistence type="predicted"/>
<keyword evidence="2" id="KW-0472">Membrane</keyword>
<dbReference type="Proteomes" id="UP000192758">
    <property type="component" value="Unassembled WGS sequence"/>
</dbReference>
<gene>
    <name evidence="4" type="ORF">EHP00_1456</name>
</gene>
<comment type="caution">
    <text evidence="4">The sequence shown here is derived from an EMBL/GenBank/DDBJ whole genome shotgun (WGS) entry which is preliminary data.</text>
</comment>
<protein>
    <submittedName>
        <fullName evidence="4">Uncharacterized protein</fullName>
    </submittedName>
</protein>
<dbReference type="AlphaFoldDB" id="A0A1W0E4J3"/>
<keyword evidence="2" id="KW-1133">Transmembrane helix</keyword>
<accession>A0A1W0E4J3</accession>
<feature type="signal peptide" evidence="3">
    <location>
        <begin position="1"/>
        <end position="23"/>
    </location>
</feature>
<evidence type="ECO:0000313" key="5">
    <source>
        <dbReference type="Proteomes" id="UP000192758"/>
    </source>
</evidence>
<evidence type="ECO:0000256" key="3">
    <source>
        <dbReference type="SAM" id="SignalP"/>
    </source>
</evidence>
<reference evidence="4 5" key="1">
    <citation type="journal article" date="2017" name="Environ. Microbiol.">
        <title>Decay of the glycolytic pathway and adaptation to intranuclear parasitism within Enterocytozoonidae microsporidia.</title>
        <authorList>
            <person name="Wiredu Boakye D."/>
            <person name="Jaroenlak P."/>
            <person name="Prachumwat A."/>
            <person name="Williams T.A."/>
            <person name="Bateman K.S."/>
            <person name="Itsathitphaisarn O."/>
            <person name="Sritunyalucksana K."/>
            <person name="Paszkiewicz K.H."/>
            <person name="Moore K.A."/>
            <person name="Stentiford G.D."/>
            <person name="Williams B.A."/>
        </authorList>
    </citation>
    <scope>NUCLEOTIDE SEQUENCE [LARGE SCALE GENOMIC DNA]</scope>
    <source>
        <strain evidence="4 5">TH1</strain>
    </source>
</reference>
<organism evidence="4 5">
    <name type="scientific">Ecytonucleospora hepatopenaei</name>
    <dbReference type="NCBI Taxonomy" id="646526"/>
    <lineage>
        <taxon>Eukaryota</taxon>
        <taxon>Fungi</taxon>
        <taxon>Fungi incertae sedis</taxon>
        <taxon>Microsporidia</taxon>
        <taxon>Enterocytozoonidae</taxon>
        <taxon>Ecytonucleospora</taxon>
    </lineage>
</organism>
<evidence type="ECO:0000256" key="2">
    <source>
        <dbReference type="SAM" id="Phobius"/>
    </source>
</evidence>
<sequence length="357" mass="41336">MFVFNLICLTFLKFSSYFYCVKCSDVEYQIVTKKPMNNLTLSQGSKFIIKNKITQILPSVVHTITDSLKYFVVPLFCHHYRYKDIKEALIASYDQRYFIPKGTIITHNSEKFKLTDDVEIKLNSGSIEVDASTYIYTVGKSEIITSFEDGRQIQRIKRQLYDIPTIEDKKILLNILNGNVYIDDSSVHKSENFGLLRNLKTYSNTQHFYKVELVVFSCKDSEKDEILNSEDGAILLKNNIKDCLEQFYANLQVPLVFECKLSTTIKDDLNFDILNDFKVKVKKDSEPSKPETPIISEKSRTPLKPSKPLTDDKREVIHKKMSKTTITLIILLPIVFITLIAIIIVIYYRKKTNPFLI</sequence>
<feature type="transmembrane region" description="Helical" evidence="2">
    <location>
        <begin position="326"/>
        <end position="348"/>
    </location>
</feature>
<feature type="chain" id="PRO_5013184426" evidence="3">
    <location>
        <begin position="24"/>
        <end position="357"/>
    </location>
</feature>